<proteinExistence type="predicted"/>
<name>A0ACB8E0Z4_DERSI</name>
<keyword evidence="2" id="KW-1185">Reference proteome</keyword>
<sequence length="481" mass="53389">MQNENVQWCTDLAIVPDDFSERHLDSYFACVSVSGLSSHAAKRSHKLLCESYTNPASVRLAPSPDSSGDVLVKCVCFRSQRKSSKPYDVHLRLKSCGSVALSKCQCAAGTSGGCSHILAALKLLLLLKSRNYKEPSAEISCTELPQRWRRPRSSPLAPLPLSFVDWTSVRQDGLVEPINTRFYDARRNCDTFRDLTARIRTLGSEQSATCPSAFSRHLEKCHIVEGTSKLVPSPEGSPLQYLRPLVPHGYQAYVSPEILCVNTTVSAVPTRPELFKSSCKWQPSSMSHPAHQASVLEKLRISCEEAVALEQNTRNQAQSDTWRQARRLRVTASSFGVVVQRPTWTEKGLHNLVLERDLSRVRAVQYGIANEQAAVYRYISAMRTRGRDVEAFQSGLLVDSSCHWLGASPDRFIFDPAETQCLDASTDKVASDPIEQRSRLLARQQEGVPARLVVVASERIPPRLDPSAAPLHPLVVTERVA</sequence>
<gene>
    <name evidence="1" type="ORF">HPB49_013731</name>
</gene>
<dbReference type="Proteomes" id="UP000821865">
    <property type="component" value="Chromosome 1"/>
</dbReference>
<accession>A0ACB8E0Z4</accession>
<protein>
    <submittedName>
        <fullName evidence="1">Uncharacterized protein</fullName>
    </submittedName>
</protein>
<evidence type="ECO:0000313" key="2">
    <source>
        <dbReference type="Proteomes" id="UP000821865"/>
    </source>
</evidence>
<reference evidence="1" key="1">
    <citation type="submission" date="2020-05" db="EMBL/GenBank/DDBJ databases">
        <title>Large-scale comparative analyses of tick genomes elucidate their genetic diversity and vector capacities.</title>
        <authorList>
            <person name="Jia N."/>
            <person name="Wang J."/>
            <person name="Shi W."/>
            <person name="Du L."/>
            <person name="Sun Y."/>
            <person name="Zhan W."/>
            <person name="Jiang J."/>
            <person name="Wang Q."/>
            <person name="Zhang B."/>
            <person name="Ji P."/>
            <person name="Sakyi L.B."/>
            <person name="Cui X."/>
            <person name="Yuan T."/>
            <person name="Jiang B."/>
            <person name="Yang W."/>
            <person name="Lam T.T.-Y."/>
            <person name="Chang Q."/>
            <person name="Ding S."/>
            <person name="Wang X."/>
            <person name="Zhu J."/>
            <person name="Ruan X."/>
            <person name="Zhao L."/>
            <person name="Wei J."/>
            <person name="Que T."/>
            <person name="Du C."/>
            <person name="Cheng J."/>
            <person name="Dai P."/>
            <person name="Han X."/>
            <person name="Huang E."/>
            <person name="Gao Y."/>
            <person name="Liu J."/>
            <person name="Shao H."/>
            <person name="Ye R."/>
            <person name="Li L."/>
            <person name="Wei W."/>
            <person name="Wang X."/>
            <person name="Wang C."/>
            <person name="Yang T."/>
            <person name="Huo Q."/>
            <person name="Li W."/>
            <person name="Guo W."/>
            <person name="Chen H."/>
            <person name="Zhou L."/>
            <person name="Ni X."/>
            <person name="Tian J."/>
            <person name="Zhou Y."/>
            <person name="Sheng Y."/>
            <person name="Liu T."/>
            <person name="Pan Y."/>
            <person name="Xia L."/>
            <person name="Li J."/>
            <person name="Zhao F."/>
            <person name="Cao W."/>
        </authorList>
    </citation>
    <scope>NUCLEOTIDE SEQUENCE</scope>
    <source>
        <strain evidence="1">Dsil-2018</strain>
    </source>
</reference>
<dbReference type="EMBL" id="CM023470">
    <property type="protein sequence ID" value="KAH7980195.1"/>
    <property type="molecule type" value="Genomic_DNA"/>
</dbReference>
<organism evidence="1 2">
    <name type="scientific">Dermacentor silvarum</name>
    <name type="common">Tick</name>
    <dbReference type="NCBI Taxonomy" id="543639"/>
    <lineage>
        <taxon>Eukaryota</taxon>
        <taxon>Metazoa</taxon>
        <taxon>Ecdysozoa</taxon>
        <taxon>Arthropoda</taxon>
        <taxon>Chelicerata</taxon>
        <taxon>Arachnida</taxon>
        <taxon>Acari</taxon>
        <taxon>Parasitiformes</taxon>
        <taxon>Ixodida</taxon>
        <taxon>Ixodoidea</taxon>
        <taxon>Ixodidae</taxon>
        <taxon>Rhipicephalinae</taxon>
        <taxon>Dermacentor</taxon>
    </lineage>
</organism>
<comment type="caution">
    <text evidence="1">The sequence shown here is derived from an EMBL/GenBank/DDBJ whole genome shotgun (WGS) entry which is preliminary data.</text>
</comment>
<evidence type="ECO:0000313" key="1">
    <source>
        <dbReference type="EMBL" id="KAH7980195.1"/>
    </source>
</evidence>